<reference evidence="1" key="1">
    <citation type="submission" date="2023-11" db="EMBL/GenBank/DDBJ databases">
        <authorList>
            <person name="Poullet M."/>
        </authorList>
    </citation>
    <scope>NUCLEOTIDE SEQUENCE</scope>
    <source>
        <strain evidence="1">E1834</strain>
    </source>
</reference>
<dbReference type="EMBL" id="CAVMJV010000050">
    <property type="protein sequence ID" value="CAK5083408.1"/>
    <property type="molecule type" value="Genomic_DNA"/>
</dbReference>
<accession>A0ACB0ZZ12</accession>
<proteinExistence type="predicted"/>
<name>A0ACB0ZZ12_MELEN</name>
<protein>
    <submittedName>
        <fullName evidence="1">Uncharacterized protein</fullName>
    </submittedName>
</protein>
<comment type="caution">
    <text evidence="1">The sequence shown here is derived from an EMBL/GenBank/DDBJ whole genome shotgun (WGS) entry which is preliminary data.</text>
</comment>
<gene>
    <name evidence="1" type="ORF">MENTE1834_LOCUS30745</name>
</gene>
<keyword evidence="2" id="KW-1185">Reference proteome</keyword>
<evidence type="ECO:0000313" key="1">
    <source>
        <dbReference type="EMBL" id="CAK5083408.1"/>
    </source>
</evidence>
<evidence type="ECO:0000313" key="2">
    <source>
        <dbReference type="Proteomes" id="UP001497535"/>
    </source>
</evidence>
<dbReference type="Proteomes" id="UP001497535">
    <property type="component" value="Unassembled WGS sequence"/>
</dbReference>
<sequence>MMEVIKLNLNLLDLLRERSFSLIVLNQLLAQHNLLSQHGKEGMNRTLLIMGQDVTLTCQRLKKILW</sequence>
<organism evidence="1 2">
    <name type="scientific">Meloidogyne enterolobii</name>
    <name type="common">Root-knot nematode worm</name>
    <name type="synonym">Meloidogyne mayaguensis</name>
    <dbReference type="NCBI Taxonomy" id="390850"/>
    <lineage>
        <taxon>Eukaryota</taxon>
        <taxon>Metazoa</taxon>
        <taxon>Ecdysozoa</taxon>
        <taxon>Nematoda</taxon>
        <taxon>Chromadorea</taxon>
        <taxon>Rhabditida</taxon>
        <taxon>Tylenchina</taxon>
        <taxon>Tylenchomorpha</taxon>
        <taxon>Tylenchoidea</taxon>
        <taxon>Meloidogynidae</taxon>
        <taxon>Meloidogyninae</taxon>
        <taxon>Meloidogyne</taxon>
    </lineage>
</organism>